<reference evidence="1 2" key="1">
    <citation type="submission" date="2023-07" db="EMBL/GenBank/DDBJ databases">
        <title>Genomic Encyclopedia of Type Strains, Phase IV (KMG-IV): sequencing the most valuable type-strain genomes for metagenomic binning, comparative biology and taxonomic classification.</title>
        <authorList>
            <person name="Goeker M."/>
        </authorList>
    </citation>
    <scope>NUCLEOTIDE SEQUENCE [LARGE SCALE GENOMIC DNA]</scope>
    <source>
        <strain evidence="1 2">DSM 9768</strain>
    </source>
</reference>
<protein>
    <submittedName>
        <fullName evidence="1">Uncharacterized protein</fullName>
    </submittedName>
</protein>
<gene>
    <name evidence="1" type="ORF">J2S74_002840</name>
</gene>
<name>A0ABT9ZYA3_9BACI</name>
<evidence type="ECO:0000313" key="2">
    <source>
        <dbReference type="Proteomes" id="UP001230005"/>
    </source>
</evidence>
<comment type="caution">
    <text evidence="1">The sequence shown here is derived from an EMBL/GenBank/DDBJ whole genome shotgun (WGS) entry which is preliminary data.</text>
</comment>
<evidence type="ECO:0000313" key="1">
    <source>
        <dbReference type="EMBL" id="MDQ0255458.1"/>
    </source>
</evidence>
<dbReference type="EMBL" id="JAUSUG010000011">
    <property type="protein sequence ID" value="MDQ0255458.1"/>
    <property type="molecule type" value="Genomic_DNA"/>
</dbReference>
<organism evidence="1 2">
    <name type="scientific">Evansella vedderi</name>
    <dbReference type="NCBI Taxonomy" id="38282"/>
    <lineage>
        <taxon>Bacteria</taxon>
        <taxon>Bacillati</taxon>
        <taxon>Bacillota</taxon>
        <taxon>Bacilli</taxon>
        <taxon>Bacillales</taxon>
        <taxon>Bacillaceae</taxon>
        <taxon>Evansella</taxon>
    </lineage>
</organism>
<accession>A0ABT9ZYA3</accession>
<dbReference type="Proteomes" id="UP001230005">
    <property type="component" value="Unassembled WGS sequence"/>
</dbReference>
<dbReference type="RefSeq" id="WP_307326389.1">
    <property type="nucleotide sequence ID" value="NZ_JAUSUG010000011.1"/>
</dbReference>
<keyword evidence="2" id="KW-1185">Reference proteome</keyword>
<sequence length="85" mass="9950">MSLPINRPTIEDMNQLDTAVLMEKYSLILGMMNYGTPEQKKQAKKEFEGMDTLIHQHVNSAAFHEANFRLGFSEEELRFIEPYRE</sequence>
<proteinExistence type="predicted"/>